<comment type="caution">
    <text evidence="1">The sequence shown here is derived from an EMBL/GenBank/DDBJ whole genome shotgun (WGS) entry which is preliminary data.</text>
</comment>
<dbReference type="EMBL" id="JARKIB010000095">
    <property type="protein sequence ID" value="KAJ7742265.1"/>
    <property type="molecule type" value="Genomic_DNA"/>
</dbReference>
<keyword evidence="2" id="KW-1185">Reference proteome</keyword>
<sequence length="196" mass="21732">MSSGSGMSSTVRRVSFPAPSSFLLATFASFASYVVHSYRSARPFVSTHGADDIELPKDLGLLFSNSGLCARYCSAVGHGLWRFIRRVHRLLVCMCVRAFGRNFTLHILSAHVTLRPHAAPALPRVAHSASLYYVQQTVLNRAQFWTRRLPRRSSCHSSQVPTAHPKVTRKKSQSASFHSLHSFPPALTPANHSFNT</sequence>
<reference evidence="1" key="1">
    <citation type="submission" date="2023-03" db="EMBL/GenBank/DDBJ databases">
        <title>Massive genome expansion in bonnet fungi (Mycena s.s.) driven by repeated elements and novel gene families across ecological guilds.</title>
        <authorList>
            <consortium name="Lawrence Berkeley National Laboratory"/>
            <person name="Harder C.B."/>
            <person name="Miyauchi S."/>
            <person name="Viragh M."/>
            <person name="Kuo A."/>
            <person name="Thoen E."/>
            <person name="Andreopoulos B."/>
            <person name="Lu D."/>
            <person name="Skrede I."/>
            <person name="Drula E."/>
            <person name="Henrissat B."/>
            <person name="Morin E."/>
            <person name="Kohler A."/>
            <person name="Barry K."/>
            <person name="LaButti K."/>
            <person name="Morin E."/>
            <person name="Salamov A."/>
            <person name="Lipzen A."/>
            <person name="Mereny Z."/>
            <person name="Hegedus B."/>
            <person name="Baldrian P."/>
            <person name="Stursova M."/>
            <person name="Weitz H."/>
            <person name="Taylor A."/>
            <person name="Grigoriev I.V."/>
            <person name="Nagy L.G."/>
            <person name="Martin F."/>
            <person name="Kauserud H."/>
        </authorList>
    </citation>
    <scope>NUCLEOTIDE SEQUENCE</scope>
    <source>
        <strain evidence="1">CBHHK182m</strain>
    </source>
</reference>
<gene>
    <name evidence="1" type="ORF">B0H16DRAFT_1728212</name>
</gene>
<accession>A0AAD7II94</accession>
<dbReference type="Proteomes" id="UP001215598">
    <property type="component" value="Unassembled WGS sequence"/>
</dbReference>
<dbReference type="AlphaFoldDB" id="A0AAD7II94"/>
<evidence type="ECO:0000313" key="1">
    <source>
        <dbReference type="EMBL" id="KAJ7742265.1"/>
    </source>
</evidence>
<name>A0AAD7II94_9AGAR</name>
<evidence type="ECO:0000313" key="2">
    <source>
        <dbReference type="Proteomes" id="UP001215598"/>
    </source>
</evidence>
<protein>
    <submittedName>
        <fullName evidence="1">Uncharacterized protein</fullName>
    </submittedName>
</protein>
<proteinExistence type="predicted"/>
<organism evidence="1 2">
    <name type="scientific">Mycena metata</name>
    <dbReference type="NCBI Taxonomy" id="1033252"/>
    <lineage>
        <taxon>Eukaryota</taxon>
        <taxon>Fungi</taxon>
        <taxon>Dikarya</taxon>
        <taxon>Basidiomycota</taxon>
        <taxon>Agaricomycotina</taxon>
        <taxon>Agaricomycetes</taxon>
        <taxon>Agaricomycetidae</taxon>
        <taxon>Agaricales</taxon>
        <taxon>Marasmiineae</taxon>
        <taxon>Mycenaceae</taxon>
        <taxon>Mycena</taxon>
    </lineage>
</organism>